<feature type="transmembrane region" description="Helical" evidence="13">
    <location>
        <begin position="24"/>
        <end position="41"/>
    </location>
</feature>
<keyword evidence="10 13" id="KW-1133">Transmembrane helix</keyword>
<dbReference type="Gene3D" id="1.10.287.130">
    <property type="match status" value="1"/>
</dbReference>
<evidence type="ECO:0000256" key="9">
    <source>
        <dbReference type="ARBA" id="ARBA00022840"/>
    </source>
</evidence>
<dbReference type="InterPro" id="IPR025201">
    <property type="entry name" value="KdpD_TM"/>
</dbReference>
<dbReference type="SUPFAM" id="SSF47384">
    <property type="entry name" value="Homodimeric domain of signal transducing histidine kinase"/>
    <property type="match status" value="1"/>
</dbReference>
<dbReference type="PANTHER" id="PTHR45569:SF1">
    <property type="entry name" value="SENSOR PROTEIN KDPD"/>
    <property type="match status" value="1"/>
</dbReference>
<name>A0A939IMM7_9ALTE</name>
<dbReference type="InterPro" id="IPR038318">
    <property type="entry name" value="KdpD_sf"/>
</dbReference>
<evidence type="ECO:0000313" key="15">
    <source>
        <dbReference type="EMBL" id="MBN7825463.1"/>
    </source>
</evidence>
<comment type="caution">
    <text evidence="15">The sequence shown here is derived from an EMBL/GenBank/DDBJ whole genome shotgun (WGS) entry which is preliminary data.</text>
</comment>
<dbReference type="SMART" id="SM00387">
    <property type="entry name" value="HATPase_c"/>
    <property type="match status" value="1"/>
</dbReference>
<dbReference type="GO" id="GO:0005886">
    <property type="term" value="C:plasma membrane"/>
    <property type="evidence" value="ECO:0007669"/>
    <property type="project" value="TreeGrafter"/>
</dbReference>
<dbReference type="AlphaFoldDB" id="A0A939IMM7"/>
<dbReference type="CDD" id="cd00075">
    <property type="entry name" value="HATPase"/>
    <property type="match status" value="1"/>
</dbReference>
<proteinExistence type="predicted"/>
<dbReference type="InterPro" id="IPR036097">
    <property type="entry name" value="HisK_dim/P_sf"/>
</dbReference>
<protein>
    <recommendedName>
        <fullName evidence="3">histidine kinase</fullName>
        <ecNumber evidence="3">2.7.13.3</ecNumber>
    </recommendedName>
</protein>
<evidence type="ECO:0000256" key="12">
    <source>
        <dbReference type="ARBA" id="ARBA00023136"/>
    </source>
</evidence>
<evidence type="ECO:0000256" key="8">
    <source>
        <dbReference type="ARBA" id="ARBA00022777"/>
    </source>
</evidence>
<comment type="catalytic activity">
    <reaction evidence="1">
        <text>ATP + protein L-histidine = ADP + protein N-phospho-L-histidine.</text>
        <dbReference type="EC" id="2.7.13.3"/>
    </reaction>
</comment>
<evidence type="ECO:0000256" key="7">
    <source>
        <dbReference type="ARBA" id="ARBA00022741"/>
    </source>
</evidence>
<evidence type="ECO:0000256" key="6">
    <source>
        <dbReference type="ARBA" id="ARBA00022692"/>
    </source>
</evidence>
<sequence length="331" mass="36769">MFTIVVVLVAGVVCFVLDAWFMPKLGTLLVLQLAVVTVALLKERPSAILAGVLGALVFNYFFTEPRYSFHMTELDDIVNLMIFLVIALITSQLAVYYRSQQEALKKAQLRSSILLSVSHDLRTPLSSIIGTLSTMQEYGHRLTPAEQQELLTAALDESHRLHRYVENLLQATKLQHGELRLNLSEQSIMQVINAVTERFASPRIQVQFDRPLPQVQVREYLLAQALYNLIDNALKYSPQGSPVLIRVSADSQWLSIQVSDQGPGIPLRTRDKVFELFYSTRQGDAGEGGTGLGLAVAKGIVEAHGGRLEILPVDTGSTFVVRLPVCRGEQR</sequence>
<dbReference type="InterPro" id="IPR005467">
    <property type="entry name" value="His_kinase_dom"/>
</dbReference>
<keyword evidence="11" id="KW-0902">Two-component regulatory system</keyword>
<accession>A0A939IMM7</accession>
<evidence type="ECO:0000259" key="14">
    <source>
        <dbReference type="PROSITE" id="PS50109"/>
    </source>
</evidence>
<evidence type="ECO:0000256" key="4">
    <source>
        <dbReference type="ARBA" id="ARBA00022553"/>
    </source>
</evidence>
<organism evidence="15 16">
    <name type="scientific">Bowmanella dokdonensis</name>
    <dbReference type="NCBI Taxonomy" id="751969"/>
    <lineage>
        <taxon>Bacteria</taxon>
        <taxon>Pseudomonadati</taxon>
        <taxon>Pseudomonadota</taxon>
        <taxon>Gammaproteobacteria</taxon>
        <taxon>Alteromonadales</taxon>
        <taxon>Alteromonadaceae</taxon>
        <taxon>Bowmanella</taxon>
    </lineage>
</organism>
<dbReference type="InterPro" id="IPR036890">
    <property type="entry name" value="HATPase_C_sf"/>
</dbReference>
<dbReference type="EMBL" id="JAFKCV010000004">
    <property type="protein sequence ID" value="MBN7825463.1"/>
    <property type="molecule type" value="Genomic_DNA"/>
</dbReference>
<dbReference type="SUPFAM" id="SSF55874">
    <property type="entry name" value="ATPase domain of HSP90 chaperone/DNA topoisomerase II/histidine kinase"/>
    <property type="match status" value="1"/>
</dbReference>
<evidence type="ECO:0000256" key="3">
    <source>
        <dbReference type="ARBA" id="ARBA00012438"/>
    </source>
</evidence>
<dbReference type="PANTHER" id="PTHR45569">
    <property type="entry name" value="SENSOR PROTEIN KDPD"/>
    <property type="match status" value="1"/>
</dbReference>
<evidence type="ECO:0000256" key="5">
    <source>
        <dbReference type="ARBA" id="ARBA00022679"/>
    </source>
</evidence>
<dbReference type="GO" id="GO:0005524">
    <property type="term" value="F:ATP binding"/>
    <property type="evidence" value="ECO:0007669"/>
    <property type="project" value="UniProtKB-KW"/>
</dbReference>
<keyword evidence="9" id="KW-0067">ATP-binding</keyword>
<keyword evidence="6 13" id="KW-0812">Transmembrane</keyword>
<evidence type="ECO:0000256" key="11">
    <source>
        <dbReference type="ARBA" id="ARBA00023012"/>
    </source>
</evidence>
<keyword evidence="5" id="KW-0808">Transferase</keyword>
<dbReference type="SMART" id="SM00388">
    <property type="entry name" value="HisKA"/>
    <property type="match status" value="1"/>
</dbReference>
<keyword evidence="7" id="KW-0547">Nucleotide-binding</keyword>
<evidence type="ECO:0000313" key="16">
    <source>
        <dbReference type="Proteomes" id="UP000664654"/>
    </source>
</evidence>
<dbReference type="EC" id="2.7.13.3" evidence="3"/>
<dbReference type="GO" id="GO:0000155">
    <property type="term" value="F:phosphorelay sensor kinase activity"/>
    <property type="evidence" value="ECO:0007669"/>
    <property type="project" value="InterPro"/>
</dbReference>
<evidence type="ECO:0000256" key="1">
    <source>
        <dbReference type="ARBA" id="ARBA00000085"/>
    </source>
</evidence>
<keyword evidence="12 13" id="KW-0472">Membrane</keyword>
<keyword evidence="8" id="KW-0418">Kinase</keyword>
<gene>
    <name evidence="15" type="ORF">J0A66_09545</name>
</gene>
<keyword evidence="4" id="KW-0597">Phosphoprotein</keyword>
<keyword evidence="16" id="KW-1185">Reference proteome</keyword>
<dbReference type="PRINTS" id="PR00344">
    <property type="entry name" value="BCTRLSENSOR"/>
</dbReference>
<dbReference type="Pfam" id="PF02518">
    <property type="entry name" value="HATPase_c"/>
    <property type="match status" value="1"/>
</dbReference>
<comment type="subcellular location">
    <subcellularLocation>
        <location evidence="2">Membrane</location>
        <topology evidence="2">Multi-pass membrane protein</topology>
    </subcellularLocation>
</comment>
<evidence type="ECO:0000256" key="2">
    <source>
        <dbReference type="ARBA" id="ARBA00004141"/>
    </source>
</evidence>
<evidence type="ECO:0000256" key="13">
    <source>
        <dbReference type="SAM" id="Phobius"/>
    </source>
</evidence>
<feature type="domain" description="Histidine kinase" evidence="14">
    <location>
        <begin position="116"/>
        <end position="327"/>
    </location>
</feature>
<dbReference type="Pfam" id="PF00512">
    <property type="entry name" value="HisKA"/>
    <property type="match status" value="1"/>
</dbReference>
<dbReference type="RefSeq" id="WP_206573568.1">
    <property type="nucleotide sequence ID" value="NZ_JAFKCV010000004.1"/>
</dbReference>
<dbReference type="Proteomes" id="UP000664654">
    <property type="component" value="Unassembled WGS sequence"/>
</dbReference>
<evidence type="ECO:0000256" key="10">
    <source>
        <dbReference type="ARBA" id="ARBA00022989"/>
    </source>
</evidence>
<dbReference type="InterPro" id="IPR004358">
    <property type="entry name" value="Sig_transdc_His_kin-like_C"/>
</dbReference>
<feature type="transmembrane region" description="Helical" evidence="13">
    <location>
        <begin position="46"/>
        <end position="62"/>
    </location>
</feature>
<dbReference type="Gene3D" id="3.30.565.10">
    <property type="entry name" value="Histidine kinase-like ATPase, C-terminal domain"/>
    <property type="match status" value="1"/>
</dbReference>
<dbReference type="Gene3D" id="1.20.120.620">
    <property type="entry name" value="Backbone structure of the membrane domain of e. Coli histidine kinase receptor kdpd"/>
    <property type="match status" value="1"/>
</dbReference>
<dbReference type="PROSITE" id="PS50109">
    <property type="entry name" value="HIS_KIN"/>
    <property type="match status" value="1"/>
</dbReference>
<dbReference type="CDD" id="cd00082">
    <property type="entry name" value="HisKA"/>
    <property type="match status" value="1"/>
</dbReference>
<dbReference type="InterPro" id="IPR003594">
    <property type="entry name" value="HATPase_dom"/>
</dbReference>
<feature type="transmembrane region" description="Helical" evidence="13">
    <location>
        <begin position="77"/>
        <end position="97"/>
    </location>
</feature>
<dbReference type="InterPro" id="IPR052023">
    <property type="entry name" value="Histidine_kinase_KdpD"/>
</dbReference>
<dbReference type="InterPro" id="IPR003661">
    <property type="entry name" value="HisK_dim/P_dom"/>
</dbReference>
<dbReference type="Pfam" id="PF13493">
    <property type="entry name" value="DUF4118"/>
    <property type="match status" value="1"/>
</dbReference>
<reference evidence="15" key="1">
    <citation type="submission" date="2021-03" db="EMBL/GenBank/DDBJ databases">
        <title>novel species isolated from a fishpond in China.</title>
        <authorList>
            <person name="Lu H."/>
            <person name="Cai Z."/>
        </authorList>
    </citation>
    <scope>NUCLEOTIDE SEQUENCE</scope>
    <source>
        <strain evidence="15">JCM 30855</strain>
    </source>
</reference>